<dbReference type="InterPro" id="IPR043502">
    <property type="entry name" value="DNA/RNA_pol_sf"/>
</dbReference>
<feature type="region of interest" description="Disordered" evidence="1">
    <location>
        <begin position="128"/>
        <end position="183"/>
    </location>
</feature>
<dbReference type="InterPro" id="IPR051320">
    <property type="entry name" value="Viral_Replic_Matur_Polypro"/>
</dbReference>
<organism evidence="3 4">
    <name type="scientific">Mikania micrantha</name>
    <name type="common">bitter vine</name>
    <dbReference type="NCBI Taxonomy" id="192012"/>
    <lineage>
        <taxon>Eukaryota</taxon>
        <taxon>Viridiplantae</taxon>
        <taxon>Streptophyta</taxon>
        <taxon>Embryophyta</taxon>
        <taxon>Tracheophyta</taxon>
        <taxon>Spermatophyta</taxon>
        <taxon>Magnoliopsida</taxon>
        <taxon>eudicotyledons</taxon>
        <taxon>Gunneridae</taxon>
        <taxon>Pentapetalae</taxon>
        <taxon>asterids</taxon>
        <taxon>campanulids</taxon>
        <taxon>Asterales</taxon>
        <taxon>Asteraceae</taxon>
        <taxon>Asteroideae</taxon>
        <taxon>Heliantheae alliance</taxon>
        <taxon>Eupatorieae</taxon>
        <taxon>Mikania</taxon>
    </lineage>
</organism>
<dbReference type="Proteomes" id="UP000326396">
    <property type="component" value="Linkage Group LG18"/>
</dbReference>
<comment type="caution">
    <text evidence="3">The sequence shown here is derived from an EMBL/GenBank/DDBJ whole genome shotgun (WGS) entry which is preliminary data.</text>
</comment>
<feature type="domain" description="Reverse transcriptase" evidence="2">
    <location>
        <begin position="44"/>
        <end position="129"/>
    </location>
</feature>
<feature type="compositionally biased region" description="Basic and acidic residues" evidence="1">
    <location>
        <begin position="129"/>
        <end position="139"/>
    </location>
</feature>
<dbReference type="PANTHER" id="PTHR33064:SF37">
    <property type="entry name" value="RIBONUCLEASE H"/>
    <property type="match status" value="1"/>
</dbReference>
<dbReference type="PANTHER" id="PTHR33064">
    <property type="entry name" value="POL PROTEIN"/>
    <property type="match status" value="1"/>
</dbReference>
<keyword evidence="4" id="KW-1185">Reference proteome</keyword>
<evidence type="ECO:0000313" key="3">
    <source>
        <dbReference type="EMBL" id="KAD4982759.1"/>
    </source>
</evidence>
<evidence type="ECO:0000259" key="2">
    <source>
        <dbReference type="Pfam" id="PF00078"/>
    </source>
</evidence>
<dbReference type="Gene3D" id="3.30.70.270">
    <property type="match status" value="1"/>
</dbReference>
<accession>A0A5N6NNM8</accession>
<dbReference type="SUPFAM" id="SSF56672">
    <property type="entry name" value="DNA/RNA polymerases"/>
    <property type="match status" value="1"/>
</dbReference>
<dbReference type="AlphaFoldDB" id="A0A5N6NNM8"/>
<dbReference type="Pfam" id="PF00078">
    <property type="entry name" value="RVT_1"/>
    <property type="match status" value="1"/>
</dbReference>
<dbReference type="CDD" id="cd01647">
    <property type="entry name" value="RT_LTR"/>
    <property type="match status" value="1"/>
</dbReference>
<dbReference type="InterPro" id="IPR043128">
    <property type="entry name" value="Rev_trsase/Diguanyl_cyclase"/>
</dbReference>
<name>A0A5N6NNM8_9ASTR</name>
<gene>
    <name evidence="3" type="ORF">E3N88_19430</name>
</gene>
<evidence type="ECO:0000313" key="4">
    <source>
        <dbReference type="Proteomes" id="UP000326396"/>
    </source>
</evidence>
<dbReference type="EMBL" id="SZYD01000010">
    <property type="protein sequence ID" value="KAD4982759.1"/>
    <property type="molecule type" value="Genomic_DNA"/>
</dbReference>
<proteinExistence type="predicted"/>
<protein>
    <recommendedName>
        <fullName evidence="2">Reverse transcriptase domain-containing protein</fullName>
    </recommendedName>
</protein>
<reference evidence="3 4" key="1">
    <citation type="submission" date="2019-05" db="EMBL/GenBank/DDBJ databases">
        <title>Mikania micrantha, genome provides insights into the molecular mechanism of rapid growth.</title>
        <authorList>
            <person name="Liu B."/>
        </authorList>
    </citation>
    <scope>NUCLEOTIDE SEQUENCE [LARGE SCALE GENOMIC DNA]</scope>
    <source>
        <strain evidence="3">NLD-2019</strain>
        <tissue evidence="3">Leaf</tissue>
    </source>
</reference>
<sequence length="331" mass="38032">MKYSPQDREEFSKQIKELLDLELIIPSKSPHMSPAFLVENEAEKRRGKKRVVVNYKEINNATIGDSHNLPCMQDLLTLPRGKTIFSSFDCKSGFWQVLLDEEPQLLTAFTCPNGHYQRRVVPFGLKQAPKQESERKKSEFIPCQTAKGKEKSSPLTPVALEKSKNKVNEELQASSSPEANGSGMKKAIKNFRKKIASARDANIFIKCTSTFLDWYQGRTFSSYHHLEVGIAKTRMTNSSKVKNDENQDPENWVNIRTRGFLKILSNLQKIKKDKFVKVNYYSNNCIITSYCGSPLNSQEMNLITRLKIRFFSTKWILFSPLKKVCVLLYQK</sequence>
<dbReference type="Gene3D" id="3.10.10.10">
    <property type="entry name" value="HIV Type 1 Reverse Transcriptase, subunit A, domain 1"/>
    <property type="match status" value="1"/>
</dbReference>
<evidence type="ECO:0000256" key="1">
    <source>
        <dbReference type="SAM" id="MobiDB-lite"/>
    </source>
</evidence>
<dbReference type="OrthoDB" id="1693612at2759"/>
<dbReference type="InterPro" id="IPR000477">
    <property type="entry name" value="RT_dom"/>
</dbReference>